<evidence type="ECO:0000313" key="2">
    <source>
        <dbReference type="Proteomes" id="UP000549394"/>
    </source>
</evidence>
<name>A0A7I8VFT4_9ANNE</name>
<dbReference type="OrthoDB" id="6474464at2759"/>
<dbReference type="GO" id="GO:0016020">
    <property type="term" value="C:membrane"/>
    <property type="evidence" value="ECO:0007669"/>
    <property type="project" value="InterPro"/>
</dbReference>
<reference evidence="1 2" key="1">
    <citation type="submission" date="2020-08" db="EMBL/GenBank/DDBJ databases">
        <authorList>
            <person name="Hejnol A."/>
        </authorList>
    </citation>
    <scope>NUCLEOTIDE SEQUENCE [LARGE SCALE GENOMIC DNA]</scope>
</reference>
<dbReference type="Proteomes" id="UP000549394">
    <property type="component" value="Unassembled WGS sequence"/>
</dbReference>
<dbReference type="InterPro" id="IPR006813">
    <property type="entry name" value="Glyco_trans_17"/>
</dbReference>
<dbReference type="GO" id="GO:0006044">
    <property type="term" value="P:N-acetylglucosamine metabolic process"/>
    <property type="evidence" value="ECO:0007669"/>
    <property type="project" value="TreeGrafter"/>
</dbReference>
<keyword evidence="2" id="KW-1185">Reference proteome</keyword>
<gene>
    <name evidence="1" type="ORF">DGYR_LOCUS3929</name>
</gene>
<dbReference type="AlphaFoldDB" id="A0A7I8VFT4"/>
<accession>A0A7I8VFT4</accession>
<dbReference type="GO" id="GO:0003830">
    <property type="term" value="F:beta-1,4-mannosylglycoprotein 4-beta-N-acetylglucosaminyltransferase activity"/>
    <property type="evidence" value="ECO:0007669"/>
    <property type="project" value="InterPro"/>
</dbReference>
<dbReference type="EMBL" id="CAJFCJ010000006">
    <property type="protein sequence ID" value="CAD5115157.1"/>
    <property type="molecule type" value="Genomic_DNA"/>
</dbReference>
<comment type="caution">
    <text evidence="1">The sequence shown here is derived from an EMBL/GenBank/DDBJ whole genome shotgun (WGS) entry which is preliminary data.</text>
</comment>
<dbReference type="Pfam" id="PF04724">
    <property type="entry name" value="Glyco_transf_17"/>
    <property type="match status" value="1"/>
</dbReference>
<proteinExistence type="predicted"/>
<dbReference type="PANTHER" id="PTHR12224">
    <property type="entry name" value="BETA-1,4-MANNOSYL-GLYCOPROTEIN BETA-1,4-N-ACETYLGLUCOSAMINYL-TRANSFERASE"/>
    <property type="match status" value="1"/>
</dbReference>
<sequence>MKFKNLLGIAIFFTVCLLFLQFLRLKSHTKLYLSSGEINELVKDEPIRFTPYNVRRNRVINYTKIDIKTKYLESKNLKEFKPFETNVDEIHFKSKLPPIPDGLKTSMLKEDDTIYFRNINNTDCYLRGLNLEESLKLQTCVCIDNYYGKHCSIPEAIWFSDLPKKYISKITTRKSKPRRIIVAFPFNMELELLNARISLTYDFVDAFVILESNYTGFGDRKPLFLYDALRQGYYQEFEKKLVYVHLNFYPKEASGKAGGDGWIADALFRNYMGQHGMTKQLKGYRHDDILLMHDADELIMPEVTQFLKLHDNYPEPFGVNLKWNIYGFFWQGNKPIWHIMCGCTMGFLAHVLNYKAYEVRTADRAMVRHSSKLNSYLKTGVNIRTWDIGSEQYPAGWHCSWCGSPETVRHKLESAINADFPRWGNYPEKRKLPFIKSLINNGIWFDEQSRFTKCNNNSKFYAPPYLLRYRETYKYLLENV</sequence>
<organism evidence="1 2">
    <name type="scientific">Dimorphilus gyrociliatus</name>
    <dbReference type="NCBI Taxonomy" id="2664684"/>
    <lineage>
        <taxon>Eukaryota</taxon>
        <taxon>Metazoa</taxon>
        <taxon>Spiralia</taxon>
        <taxon>Lophotrochozoa</taxon>
        <taxon>Annelida</taxon>
        <taxon>Polychaeta</taxon>
        <taxon>Polychaeta incertae sedis</taxon>
        <taxon>Dinophilidae</taxon>
        <taxon>Dimorphilus</taxon>
    </lineage>
</organism>
<protein>
    <submittedName>
        <fullName evidence="1">Uncharacterized protein</fullName>
    </submittedName>
</protein>
<evidence type="ECO:0000313" key="1">
    <source>
        <dbReference type="EMBL" id="CAD5115157.1"/>
    </source>
</evidence>
<dbReference type="PANTHER" id="PTHR12224:SF0">
    <property type="entry name" value="BETA-1,4-MANNOSYL-GLYCOPROTEIN 4-BETA-N-ACETYLGLUCOSAMINYLTRANSFERASE"/>
    <property type="match status" value="1"/>
</dbReference>